<keyword evidence="3" id="KW-1185">Reference proteome</keyword>
<dbReference type="Proteomes" id="UP000295418">
    <property type="component" value="Unassembled WGS sequence"/>
</dbReference>
<dbReference type="InterPro" id="IPR025470">
    <property type="entry name" value="DUF4321"/>
</dbReference>
<keyword evidence="1" id="KW-0472">Membrane</keyword>
<evidence type="ECO:0000313" key="3">
    <source>
        <dbReference type="Proteomes" id="UP000295418"/>
    </source>
</evidence>
<protein>
    <submittedName>
        <fullName evidence="2">DUF4321 domain-containing protein</fullName>
    </submittedName>
</protein>
<dbReference type="AlphaFoldDB" id="A0A4R4E7R4"/>
<dbReference type="RefSeq" id="WP_132419579.1">
    <property type="nucleotide sequence ID" value="NZ_SKFG01000022.1"/>
</dbReference>
<evidence type="ECO:0000256" key="1">
    <source>
        <dbReference type="SAM" id="Phobius"/>
    </source>
</evidence>
<gene>
    <name evidence="2" type="ORF">E0485_18650</name>
</gene>
<feature type="transmembrane region" description="Helical" evidence="1">
    <location>
        <begin position="7"/>
        <end position="36"/>
    </location>
</feature>
<organism evidence="2 3">
    <name type="scientific">Paenibacillus albiflavus</name>
    <dbReference type="NCBI Taxonomy" id="2545760"/>
    <lineage>
        <taxon>Bacteria</taxon>
        <taxon>Bacillati</taxon>
        <taxon>Bacillota</taxon>
        <taxon>Bacilli</taxon>
        <taxon>Bacillales</taxon>
        <taxon>Paenibacillaceae</taxon>
        <taxon>Paenibacillus</taxon>
    </lineage>
</organism>
<dbReference type="Pfam" id="PF14209">
    <property type="entry name" value="DUF4321"/>
    <property type="match status" value="1"/>
</dbReference>
<feature type="transmembrane region" description="Helical" evidence="1">
    <location>
        <begin position="56"/>
        <end position="77"/>
    </location>
</feature>
<dbReference type="EMBL" id="SKFG01000022">
    <property type="protein sequence ID" value="TCZ75167.1"/>
    <property type="molecule type" value="Genomic_DNA"/>
</dbReference>
<keyword evidence="1" id="KW-0812">Transmembrane</keyword>
<comment type="caution">
    <text evidence="2">The sequence shown here is derived from an EMBL/GenBank/DDBJ whole genome shotgun (WGS) entry which is preliminary data.</text>
</comment>
<name>A0A4R4E7R4_9BACL</name>
<accession>A0A4R4E7R4</accession>
<proteinExistence type="predicted"/>
<evidence type="ECO:0000313" key="2">
    <source>
        <dbReference type="EMBL" id="TCZ75167.1"/>
    </source>
</evidence>
<dbReference type="OrthoDB" id="2974387at2"/>
<sequence length="80" mass="9148">MKKNTFVFILFLIIGLVVGIILGELLAPVKALWFLTKSVPISWQPKADLQVFKYDLFIEVKLNLCAIFGVVAAFFVYRRL</sequence>
<keyword evidence="1" id="KW-1133">Transmembrane helix</keyword>
<reference evidence="2 3" key="1">
    <citation type="submission" date="2019-03" db="EMBL/GenBank/DDBJ databases">
        <authorList>
            <person name="Kim M.K.M."/>
        </authorList>
    </citation>
    <scope>NUCLEOTIDE SEQUENCE [LARGE SCALE GENOMIC DNA]</scope>
    <source>
        <strain evidence="2 3">18JY21-1</strain>
    </source>
</reference>